<feature type="region of interest" description="Disordered" evidence="1">
    <location>
        <begin position="36"/>
        <end position="60"/>
    </location>
</feature>
<feature type="compositionally biased region" description="Basic and acidic residues" evidence="1">
    <location>
        <begin position="42"/>
        <end position="54"/>
    </location>
</feature>
<reference evidence="2 3" key="1">
    <citation type="submission" date="2018-10" db="EMBL/GenBank/DDBJ databases">
        <title>Genome assembly for a Yunnan-Guizhou Plateau 3E fish, Anabarilius grahami (Regan), and its evolutionary and genetic applications.</title>
        <authorList>
            <person name="Jiang W."/>
        </authorList>
    </citation>
    <scope>NUCLEOTIDE SEQUENCE [LARGE SCALE GENOMIC DNA]</scope>
    <source>
        <strain evidence="2">AG-KIZ</strain>
        <tissue evidence="2">Muscle</tissue>
    </source>
</reference>
<dbReference type="AlphaFoldDB" id="A0A3N0Z5L6"/>
<organism evidence="2 3">
    <name type="scientific">Anabarilius grahami</name>
    <name type="common">Kanglang fish</name>
    <name type="synonym">Barilius grahami</name>
    <dbReference type="NCBI Taxonomy" id="495550"/>
    <lineage>
        <taxon>Eukaryota</taxon>
        <taxon>Metazoa</taxon>
        <taxon>Chordata</taxon>
        <taxon>Craniata</taxon>
        <taxon>Vertebrata</taxon>
        <taxon>Euteleostomi</taxon>
        <taxon>Actinopterygii</taxon>
        <taxon>Neopterygii</taxon>
        <taxon>Teleostei</taxon>
        <taxon>Ostariophysi</taxon>
        <taxon>Cypriniformes</taxon>
        <taxon>Xenocyprididae</taxon>
        <taxon>Xenocypridinae</taxon>
        <taxon>Xenocypridinae incertae sedis</taxon>
        <taxon>Anabarilius</taxon>
    </lineage>
</organism>
<gene>
    <name evidence="2" type="ORF">DPX16_4403</name>
</gene>
<dbReference type="EMBL" id="RJVU01008125">
    <property type="protein sequence ID" value="ROL53631.1"/>
    <property type="molecule type" value="Genomic_DNA"/>
</dbReference>
<comment type="caution">
    <text evidence="2">The sequence shown here is derived from an EMBL/GenBank/DDBJ whole genome shotgun (WGS) entry which is preliminary data.</text>
</comment>
<sequence>MGRRRFRSGLLAVLPPTPDHVRAVMAKQNKLRNGFSLGGIERQTERRRNREVRHAPAGTGALTLTLDPTARLDQGRFSAQMDEGITGPYV</sequence>
<protein>
    <submittedName>
        <fullName evidence="2">Uncharacterized protein</fullName>
    </submittedName>
</protein>
<dbReference type="Proteomes" id="UP000281406">
    <property type="component" value="Unassembled WGS sequence"/>
</dbReference>
<evidence type="ECO:0000313" key="2">
    <source>
        <dbReference type="EMBL" id="ROL53631.1"/>
    </source>
</evidence>
<accession>A0A3N0Z5L6</accession>
<evidence type="ECO:0000313" key="3">
    <source>
        <dbReference type="Proteomes" id="UP000281406"/>
    </source>
</evidence>
<proteinExistence type="predicted"/>
<evidence type="ECO:0000256" key="1">
    <source>
        <dbReference type="SAM" id="MobiDB-lite"/>
    </source>
</evidence>
<keyword evidence="3" id="KW-1185">Reference proteome</keyword>
<name>A0A3N0Z5L6_ANAGA</name>